<evidence type="ECO:0000313" key="1">
    <source>
        <dbReference type="EMBL" id="MBB6541782.1"/>
    </source>
</evidence>
<dbReference type="AlphaFoldDB" id="A0A7X0NE67"/>
<name>A0A7X0NE67_9GAMM</name>
<keyword evidence="2" id="KW-1185">Reference proteome</keyword>
<comment type="caution">
    <text evidence="1">The sequence shown here is derived from an EMBL/GenBank/DDBJ whole genome shotgun (WGS) entry which is preliminary data.</text>
</comment>
<dbReference type="RefSeq" id="WP_184421396.1">
    <property type="nucleotide sequence ID" value="NZ_AP027362.1"/>
</dbReference>
<proteinExistence type="predicted"/>
<evidence type="ECO:0000313" key="2">
    <source>
        <dbReference type="Proteomes" id="UP000537141"/>
    </source>
</evidence>
<dbReference type="Proteomes" id="UP000537141">
    <property type="component" value="Unassembled WGS sequence"/>
</dbReference>
<reference evidence="1 2" key="1">
    <citation type="submission" date="2020-08" db="EMBL/GenBank/DDBJ databases">
        <title>Genomic Encyclopedia of Type Strains, Phase IV (KMG-IV): sequencing the most valuable type-strain genomes for metagenomic binning, comparative biology and taxonomic classification.</title>
        <authorList>
            <person name="Goeker M."/>
        </authorList>
    </citation>
    <scope>NUCLEOTIDE SEQUENCE [LARGE SCALE GENOMIC DNA]</scope>
    <source>
        <strain evidence="1 2">DSM 26287</strain>
    </source>
</reference>
<protein>
    <submittedName>
        <fullName evidence="1">Uncharacterized protein</fullName>
    </submittedName>
</protein>
<gene>
    <name evidence="1" type="ORF">HNQ55_000256</name>
</gene>
<sequence>MSNTSLDNLAIKAIELLQCFLGKKQLTAHIHFELEGCVRSNTKKTVTIDFAQINKAISALGIEGELVPEYWRNQWEFVSIFAGQSPLKEAHNLTKIMYILPRLFRQQGIEHVLINPVIWGGDQAELLLGSKNIFQGLNKSIHIPNAIQINVSISDANGNNLIATTALGEYLQQCFINTSFDCALLFLPEHDAFERLKLKSDYGLNDELCSPIDISGGHQGSIALYRKYGKHNQTLGEDVLIVNHLSEPLVKQVNWEKTARIEHRLGAASLQYNAYVNVVFTLLNVVDAVKAFEENNRFVAPLNALTKPLPLSLYDEGRVLGAYSLFKKALWFEQRLNEIEHIMLAGSACLPEKIGSKIKNTILDKYCNKKIVFSTRTDGN</sequence>
<accession>A0A7X0NE67</accession>
<organism evidence="1 2">
    <name type="scientific">Thalassotalea piscium</name>
    <dbReference type="NCBI Taxonomy" id="1230533"/>
    <lineage>
        <taxon>Bacteria</taxon>
        <taxon>Pseudomonadati</taxon>
        <taxon>Pseudomonadota</taxon>
        <taxon>Gammaproteobacteria</taxon>
        <taxon>Alteromonadales</taxon>
        <taxon>Colwelliaceae</taxon>
        <taxon>Thalassotalea</taxon>
    </lineage>
</organism>
<dbReference type="EMBL" id="JACHHU010000001">
    <property type="protein sequence ID" value="MBB6541782.1"/>
    <property type="molecule type" value="Genomic_DNA"/>
</dbReference>